<evidence type="ECO:0000313" key="1">
    <source>
        <dbReference type="EMBL" id="CAB1425701.1"/>
    </source>
</evidence>
<gene>
    <name evidence="1" type="ORF">PLEPLA_LOCUS13634</name>
</gene>
<sequence>MAECAACSVNPVHLWVADRLRLEIKALDEESSGLGLVHVGPSEQKRGIRVSFLWWTHKGITPYPPTSSSVGSSELSQSEGTNMQSMPQWFLLDKWDVLQGGWSMLTVMLRRGVMR</sequence>
<accession>A0A9N7YHH6</accession>
<keyword evidence="2" id="KW-1185">Reference proteome</keyword>
<dbReference type="Proteomes" id="UP001153269">
    <property type="component" value="Unassembled WGS sequence"/>
</dbReference>
<organism evidence="1 2">
    <name type="scientific">Pleuronectes platessa</name>
    <name type="common">European plaice</name>
    <dbReference type="NCBI Taxonomy" id="8262"/>
    <lineage>
        <taxon>Eukaryota</taxon>
        <taxon>Metazoa</taxon>
        <taxon>Chordata</taxon>
        <taxon>Craniata</taxon>
        <taxon>Vertebrata</taxon>
        <taxon>Euteleostomi</taxon>
        <taxon>Actinopterygii</taxon>
        <taxon>Neopterygii</taxon>
        <taxon>Teleostei</taxon>
        <taxon>Neoteleostei</taxon>
        <taxon>Acanthomorphata</taxon>
        <taxon>Carangaria</taxon>
        <taxon>Pleuronectiformes</taxon>
        <taxon>Pleuronectoidei</taxon>
        <taxon>Pleuronectidae</taxon>
        <taxon>Pleuronectes</taxon>
    </lineage>
</organism>
<protein>
    <submittedName>
        <fullName evidence="1">Uncharacterized protein</fullName>
    </submittedName>
</protein>
<comment type="caution">
    <text evidence="1">The sequence shown here is derived from an EMBL/GenBank/DDBJ whole genome shotgun (WGS) entry which is preliminary data.</text>
</comment>
<dbReference type="AlphaFoldDB" id="A0A9N7YHH6"/>
<proteinExistence type="predicted"/>
<evidence type="ECO:0000313" key="2">
    <source>
        <dbReference type="Proteomes" id="UP001153269"/>
    </source>
</evidence>
<reference evidence="1" key="1">
    <citation type="submission" date="2020-03" db="EMBL/GenBank/DDBJ databases">
        <authorList>
            <person name="Weist P."/>
        </authorList>
    </citation>
    <scope>NUCLEOTIDE SEQUENCE</scope>
</reference>
<name>A0A9N7YHH6_PLEPL</name>
<dbReference type="EMBL" id="CADEAL010000826">
    <property type="protein sequence ID" value="CAB1425701.1"/>
    <property type="molecule type" value="Genomic_DNA"/>
</dbReference>